<feature type="transmembrane region" description="Helical" evidence="9">
    <location>
        <begin position="1299"/>
        <end position="1321"/>
    </location>
</feature>
<dbReference type="EMBL" id="RSCE01000009">
    <property type="protein sequence ID" value="RSH79843.1"/>
    <property type="molecule type" value="Genomic_DNA"/>
</dbReference>
<evidence type="ECO:0000256" key="7">
    <source>
        <dbReference type="ARBA" id="ARBA00023136"/>
    </source>
</evidence>
<dbReference type="GeneID" id="39594046"/>
<evidence type="ECO:0000256" key="5">
    <source>
        <dbReference type="ARBA" id="ARBA00022970"/>
    </source>
</evidence>
<accession>A0A427XLZ9</accession>
<evidence type="ECO:0000256" key="1">
    <source>
        <dbReference type="ARBA" id="ARBA00004141"/>
    </source>
</evidence>
<feature type="transmembrane region" description="Helical" evidence="9">
    <location>
        <begin position="1075"/>
        <end position="1098"/>
    </location>
</feature>
<keyword evidence="13" id="KW-1185">Reference proteome</keyword>
<feature type="transmembrane region" description="Helical" evidence="9">
    <location>
        <begin position="997"/>
        <end position="1019"/>
    </location>
</feature>
<evidence type="ECO:0000256" key="8">
    <source>
        <dbReference type="SAM" id="MobiDB-lite"/>
    </source>
</evidence>
<feature type="compositionally biased region" description="Low complexity" evidence="8">
    <location>
        <begin position="703"/>
        <end position="723"/>
    </location>
</feature>
<feature type="compositionally biased region" description="Polar residues" evidence="8">
    <location>
        <begin position="656"/>
        <end position="665"/>
    </location>
</feature>
<feature type="transmembrane region" description="Helical" evidence="9">
    <location>
        <begin position="1039"/>
        <end position="1063"/>
    </location>
</feature>
<protein>
    <recommendedName>
        <fullName evidence="11">Amino acid transporter transmembrane domain-containing protein</fullName>
    </recommendedName>
</protein>
<feature type="region of interest" description="Disordered" evidence="8">
    <location>
        <begin position="634"/>
        <end position="674"/>
    </location>
</feature>
<feature type="region of interest" description="Disordered" evidence="8">
    <location>
        <begin position="447"/>
        <end position="487"/>
    </location>
</feature>
<feature type="region of interest" description="Disordered" evidence="8">
    <location>
        <begin position="546"/>
        <end position="566"/>
    </location>
</feature>
<feature type="signal peptide" evidence="10">
    <location>
        <begin position="1"/>
        <end position="24"/>
    </location>
</feature>
<feature type="transmembrane region" description="Helical" evidence="9">
    <location>
        <begin position="1258"/>
        <end position="1279"/>
    </location>
</feature>
<comment type="subcellular location">
    <subcellularLocation>
        <location evidence="1">Membrane</location>
        <topology evidence="1">Multi-pass membrane protein</topology>
    </subcellularLocation>
</comment>
<dbReference type="GO" id="GO:0005774">
    <property type="term" value="C:vacuolar membrane"/>
    <property type="evidence" value="ECO:0007669"/>
    <property type="project" value="TreeGrafter"/>
</dbReference>
<dbReference type="Proteomes" id="UP000279236">
    <property type="component" value="Unassembled WGS sequence"/>
</dbReference>
<keyword evidence="6 9" id="KW-1133">Transmembrane helix</keyword>
<keyword evidence="7 9" id="KW-0472">Membrane</keyword>
<dbReference type="STRING" id="105984.A0A427XLZ9"/>
<dbReference type="RefSeq" id="XP_028474952.1">
    <property type="nucleotide sequence ID" value="XM_028624784.1"/>
</dbReference>
<dbReference type="InterPro" id="IPR013057">
    <property type="entry name" value="AA_transpt_TM"/>
</dbReference>
<keyword evidence="4 9" id="KW-0812">Transmembrane</keyword>
<evidence type="ECO:0000256" key="10">
    <source>
        <dbReference type="SAM" id="SignalP"/>
    </source>
</evidence>
<feature type="compositionally biased region" description="Polar residues" evidence="8">
    <location>
        <begin position="816"/>
        <end position="826"/>
    </location>
</feature>
<organism evidence="12 13">
    <name type="scientific">Apiotrichum porosum</name>
    <dbReference type="NCBI Taxonomy" id="105984"/>
    <lineage>
        <taxon>Eukaryota</taxon>
        <taxon>Fungi</taxon>
        <taxon>Dikarya</taxon>
        <taxon>Basidiomycota</taxon>
        <taxon>Agaricomycotina</taxon>
        <taxon>Tremellomycetes</taxon>
        <taxon>Trichosporonales</taxon>
        <taxon>Trichosporonaceae</taxon>
        <taxon>Apiotrichum</taxon>
    </lineage>
</organism>
<evidence type="ECO:0000256" key="2">
    <source>
        <dbReference type="ARBA" id="ARBA00008066"/>
    </source>
</evidence>
<feature type="transmembrane region" description="Helical" evidence="9">
    <location>
        <begin position="973"/>
        <end position="990"/>
    </location>
</feature>
<comment type="caution">
    <text evidence="12">The sequence shown here is derived from an EMBL/GenBank/DDBJ whole genome shotgun (WGS) entry which is preliminary data.</text>
</comment>
<evidence type="ECO:0000256" key="9">
    <source>
        <dbReference type="SAM" id="Phobius"/>
    </source>
</evidence>
<feature type="region of interest" description="Disordered" evidence="8">
    <location>
        <begin position="783"/>
        <end position="841"/>
    </location>
</feature>
<dbReference type="PANTHER" id="PTHR22950:SF692">
    <property type="entry name" value="TRANSMEMBRANE AMINO ACID TRANSPORTER FAMILY PROTEIN"/>
    <property type="match status" value="1"/>
</dbReference>
<dbReference type="Pfam" id="PF01490">
    <property type="entry name" value="Aa_trans"/>
    <property type="match status" value="1"/>
</dbReference>
<name>A0A427XLZ9_9TREE</name>
<feature type="transmembrane region" description="Helical" evidence="9">
    <location>
        <begin position="357"/>
        <end position="382"/>
    </location>
</feature>
<evidence type="ECO:0000313" key="12">
    <source>
        <dbReference type="EMBL" id="RSH79843.1"/>
    </source>
</evidence>
<feature type="domain" description="Amino acid transporter transmembrane" evidence="11">
    <location>
        <begin position="862"/>
        <end position="1317"/>
    </location>
</feature>
<sequence length="1331" mass="142625">MGTNPLAIVMAALFLGAVVPRSAAQTFSPNLKFNISTDTMSGIFNWGVPESAARNTNAGYIPWQVEYTNATMSEPGMIGSGYPSHVSSSQYYAPDHLPSMTFGFPGTGWWMTGLWDPWNASSSDNDISIDLDNSQYQLQTQGLVRPQFGWVNDLSWTYHTVSYNVRTDYVGGGNLTIGQLWMTTGMLTEAPSFEDVNRSTSYFVQDGQLNPDFLWQGQWDVTTQLGGAGSQPVIDYVQAVGDGNRSTSGQALVTIPVPANTSFVILNGTMGPDYDEWAIEWSPVPSLGQSPQYINPYSKWYAPGVMMTFMPLHPATLYNISIYTQNGGKAGVSSVTFFSGLYDEVLTPTIKSHHRKVGIIVGATIGGIVGALVLTGLVLWLLRRQRLAASQRANSASYIEDKKEAIEMFEYAYPQQLMWQGYTDGQLQSSLPEGVAALTAQRPSVPSIATSYHRPSNASTGAQVSPSTRLSPYTATAPFPPAHLERVRSGSVESQELIYYGANGSASKGSTSPKGSLSGAIDPGYIPPLVDDVKLALLRSPNIESPRSGSWVSLPGRPGATSPGVSPTTLPATELAVPQQAYFGEQEIDAGALVPYNTVPPMYDPAWALEHGTEYSSDADSRSQQRFFAGLPSAPSFVDYQWGPRGEDDDAEEGDSQPSGTSQADASGFFPDDSGVFERRVTHSLSTVTEADGEVSPGGSGSSGSTSRTPLTTPAPTAIPLPSKRGMIMSFFSTTPTAGTLPPLSTSASSTGSQTPRPMNRRLPDVEGAAGLSRSWAAQQQRNLGVGHGHQRKVSSDGERTGAAATERTPLLRTGRPTSMGKQRNWGTEHLTPDVSPNRTVGRRVSHARVRAASPSGQSGDGQTLFNAIAVLVGVGLLSMPLAFSYAGWICGTIMVVGFSWLTCHTAKLLARLIFADPTLHGYTDIGRKAFGRWIGATVNVLFCIELFAFSVAMIVLFGDSLSVALPEHSADTWKMIGFFLILPTTFLPLKLLSIPSVLSSLATFILVAIILFDGFWKTKAPGSIKDPMPTRLGPEMTSMNWCGGIGLVLAGFGGHGVMPNLARDMKHQGSLDRVFNIAFCVAATVSFLAGGAGYLMIGDTVSDEITRDLMEPMYGYPRFLNYFAVWMIVVTPLTKFGLCARPLHIAVEGLLNLAPAPEVLAPPPTRPRQASFSAAIGSAISQTLSGVGTSDYVPTDDDVFGDDLPKAPISTAVPLNAHDTAKEGSKGLLRVVSRTVITAACTAAAILLPGFEKVMAFLGSFSAFLICIILPITFYLRLAPILIKDGDVNSPGHRFQRYMHLTILVVSTILMCMGTVWAFLPSSGRHHDDL</sequence>
<keyword evidence="3" id="KW-0813">Transport</keyword>
<dbReference type="GO" id="GO:0015179">
    <property type="term" value="F:L-amino acid transmembrane transporter activity"/>
    <property type="evidence" value="ECO:0007669"/>
    <property type="project" value="TreeGrafter"/>
</dbReference>
<feature type="transmembrane region" description="Helical" evidence="9">
    <location>
        <begin position="864"/>
        <end position="880"/>
    </location>
</feature>
<comment type="similarity">
    <text evidence="2">Belongs to the amino acid/polyamine transporter 2 family.</text>
</comment>
<reference evidence="12 13" key="1">
    <citation type="submission" date="2018-11" db="EMBL/GenBank/DDBJ databases">
        <title>Genome sequence of Apiotrichum porosum DSM 27194.</title>
        <authorList>
            <person name="Aliyu H."/>
            <person name="Gorte O."/>
            <person name="Ochsenreither K."/>
        </authorList>
    </citation>
    <scope>NUCLEOTIDE SEQUENCE [LARGE SCALE GENOMIC DNA]</scope>
    <source>
        <strain evidence="12 13">DSM 27194</strain>
    </source>
</reference>
<dbReference type="PANTHER" id="PTHR22950">
    <property type="entry name" value="AMINO ACID TRANSPORTER"/>
    <property type="match status" value="1"/>
</dbReference>
<evidence type="ECO:0000313" key="13">
    <source>
        <dbReference type="Proteomes" id="UP000279236"/>
    </source>
</evidence>
<keyword evidence="5" id="KW-0029">Amino-acid transport</keyword>
<feature type="compositionally biased region" description="Low complexity" evidence="8">
    <location>
        <begin position="739"/>
        <end position="753"/>
    </location>
</feature>
<feature type="region of interest" description="Disordered" evidence="8">
    <location>
        <begin position="736"/>
        <end position="763"/>
    </location>
</feature>
<feature type="transmembrane region" description="Helical" evidence="9">
    <location>
        <begin position="934"/>
        <end position="958"/>
    </location>
</feature>
<evidence type="ECO:0000256" key="4">
    <source>
        <dbReference type="ARBA" id="ARBA00022692"/>
    </source>
</evidence>
<dbReference type="OrthoDB" id="655540at2759"/>
<feature type="transmembrane region" description="Helical" evidence="9">
    <location>
        <begin position="1120"/>
        <end position="1139"/>
    </location>
</feature>
<feature type="transmembrane region" description="Helical" evidence="9">
    <location>
        <begin position="1232"/>
        <end position="1252"/>
    </location>
</feature>
<evidence type="ECO:0000256" key="3">
    <source>
        <dbReference type="ARBA" id="ARBA00022448"/>
    </source>
</evidence>
<evidence type="ECO:0000256" key="6">
    <source>
        <dbReference type="ARBA" id="ARBA00022989"/>
    </source>
</evidence>
<feature type="chain" id="PRO_5019092706" description="Amino acid transporter transmembrane domain-containing protein" evidence="10">
    <location>
        <begin position="25"/>
        <end position="1331"/>
    </location>
</feature>
<keyword evidence="10" id="KW-0732">Signal</keyword>
<feature type="compositionally biased region" description="Polar residues" evidence="8">
    <location>
        <begin position="447"/>
        <end position="474"/>
    </location>
</feature>
<gene>
    <name evidence="12" type="ORF">EHS24_009503</name>
</gene>
<feature type="region of interest" description="Disordered" evidence="8">
    <location>
        <begin position="686"/>
        <end position="723"/>
    </location>
</feature>
<proteinExistence type="inferred from homology"/>
<evidence type="ECO:0000259" key="11">
    <source>
        <dbReference type="Pfam" id="PF01490"/>
    </source>
</evidence>